<evidence type="ECO:0000313" key="2">
    <source>
        <dbReference type="Proteomes" id="UP001213000"/>
    </source>
</evidence>
<dbReference type="AlphaFoldDB" id="A0AAD5VM12"/>
<keyword evidence="2" id="KW-1185">Reference proteome</keyword>
<sequence length="841" mass="95892">MFDPNTNSAGAPGGNPFHPFKSKVDWEMARWAKLRGPGSTAFSELLAIEGVREALGLSYKNMDELNKLIDTHLPGRPMFHRHEIIVGGEAFEFYSRDVVECIRALWRDPQFQAELIVEPERQYADEDETIRMFHDMHTGKWWWNTQKTVERETGQKECTIVPVMISSDKTQLTTFRNKVAYPVYLTIENLPKHVRRKPSRQAQILLAYLPTTKLEHITNQASRRRTTINVFHACLKFILQPLESAGRKGVFMMSGDGLIRKCFPILAVYIGDYPEQVLVTLVKTGECPVCKAPRDGIGDLKNTGPPRASGPILEALEKLEHEGAQAFVAACNSAGIKPVPTPFWKDLPFVNIYSSITPDVLHQLYQGVVKHLISWLIDACGRAEIDARCRRLPMNHHIRLFMKGISGLSRVTGTEHDQICRFLLGIVQDIKLPSGISNARLVRSVQNLLDFTYLARYPIHTTQTLDNLDTALQEFHVNASIFIDLKIRPHFHFPKLHFCSHYRYLIELFGTTDNYNTEYTERLHIDLAKDAYRATNFRDEFPQMTAWLDRKERMLQHDRHVAKLLELSHESPDNQSSPASATTILRYPLPCLVHKRQPQLPKNPTVYGVHLNVIRQEYGAEFFEAALARFVAQYQDPTVIGDRRRLEKAASEIQIRFYKIPVFHYLKFVSKDPYTPPNAAPAVVDAIYAKPRYLNKRKQEIPGRFDTAMVNHTGGTASIGDIQGCSVARVRCIFSLPESAVDLWFPNGWSHTHLAYVEWYTPFSQSRLDPNSRLYQVAPLVKNGEAQVSVVPISLIIQSVHLLPKFGPVAPADWKPSSVLDEAKTFYVNSFTDRLTYSTIY</sequence>
<protein>
    <submittedName>
        <fullName evidence="1">Uncharacterized protein</fullName>
    </submittedName>
</protein>
<organism evidence="1 2">
    <name type="scientific">Leucocoprinus birnbaumii</name>
    <dbReference type="NCBI Taxonomy" id="56174"/>
    <lineage>
        <taxon>Eukaryota</taxon>
        <taxon>Fungi</taxon>
        <taxon>Dikarya</taxon>
        <taxon>Basidiomycota</taxon>
        <taxon>Agaricomycotina</taxon>
        <taxon>Agaricomycetes</taxon>
        <taxon>Agaricomycetidae</taxon>
        <taxon>Agaricales</taxon>
        <taxon>Agaricineae</taxon>
        <taxon>Agaricaceae</taxon>
        <taxon>Leucocoprinus</taxon>
    </lineage>
</organism>
<gene>
    <name evidence="1" type="ORF">NP233_g9840</name>
</gene>
<evidence type="ECO:0000313" key="1">
    <source>
        <dbReference type="EMBL" id="KAJ3562007.1"/>
    </source>
</evidence>
<dbReference type="Pfam" id="PF18759">
    <property type="entry name" value="Plavaka"/>
    <property type="match status" value="1"/>
</dbReference>
<accession>A0AAD5VM12</accession>
<proteinExistence type="predicted"/>
<dbReference type="Proteomes" id="UP001213000">
    <property type="component" value="Unassembled WGS sequence"/>
</dbReference>
<reference evidence="1" key="1">
    <citation type="submission" date="2022-07" db="EMBL/GenBank/DDBJ databases">
        <title>Genome Sequence of Leucocoprinus birnbaumii.</title>
        <authorList>
            <person name="Buettner E."/>
        </authorList>
    </citation>
    <scope>NUCLEOTIDE SEQUENCE</scope>
    <source>
        <strain evidence="1">VT141</strain>
    </source>
</reference>
<comment type="caution">
    <text evidence="1">The sequence shown here is derived from an EMBL/GenBank/DDBJ whole genome shotgun (WGS) entry which is preliminary data.</text>
</comment>
<dbReference type="InterPro" id="IPR041078">
    <property type="entry name" value="Plavaka"/>
</dbReference>
<name>A0AAD5VM12_9AGAR</name>
<dbReference type="EMBL" id="JANIEX010000925">
    <property type="protein sequence ID" value="KAJ3562007.1"/>
    <property type="molecule type" value="Genomic_DNA"/>
</dbReference>